<gene>
    <name evidence="1" type="ORF">SAMN05192543_10435</name>
</gene>
<dbReference type="EMBL" id="FOQU01000004">
    <property type="protein sequence ID" value="SFI73064.1"/>
    <property type="molecule type" value="Genomic_DNA"/>
</dbReference>
<name>A0A1I3KL08_9BURK</name>
<dbReference type="Proteomes" id="UP000199548">
    <property type="component" value="Unassembled WGS sequence"/>
</dbReference>
<dbReference type="AlphaFoldDB" id="A0A1I3KL08"/>
<evidence type="ECO:0000313" key="2">
    <source>
        <dbReference type="Proteomes" id="UP000199548"/>
    </source>
</evidence>
<protein>
    <submittedName>
        <fullName evidence="1">Uncharacterized protein</fullName>
    </submittedName>
</protein>
<organism evidence="1 2">
    <name type="scientific">Paraburkholderia megapolitana</name>
    <dbReference type="NCBI Taxonomy" id="420953"/>
    <lineage>
        <taxon>Bacteria</taxon>
        <taxon>Pseudomonadati</taxon>
        <taxon>Pseudomonadota</taxon>
        <taxon>Betaproteobacteria</taxon>
        <taxon>Burkholderiales</taxon>
        <taxon>Burkholderiaceae</taxon>
        <taxon>Paraburkholderia</taxon>
    </lineage>
</organism>
<keyword evidence="2" id="KW-1185">Reference proteome</keyword>
<reference evidence="1 2" key="1">
    <citation type="submission" date="2016-10" db="EMBL/GenBank/DDBJ databases">
        <authorList>
            <person name="de Groot N.N."/>
        </authorList>
    </citation>
    <scope>NUCLEOTIDE SEQUENCE [LARGE SCALE GENOMIC DNA]</scope>
    <source>
        <strain evidence="1 2">LMG 23650</strain>
    </source>
</reference>
<proteinExistence type="predicted"/>
<accession>A0A1I3KL08</accession>
<evidence type="ECO:0000313" key="1">
    <source>
        <dbReference type="EMBL" id="SFI73064.1"/>
    </source>
</evidence>
<sequence length="124" mass="13654">MQYESKGVGMSLQEIPKSGLQAFVAELAKRHGIQYVRTGSSALAQVITKLADDEVVPDETEKLIIALKRAKVIDGREMRVMLSRYLDEVPTKKPVNPEAPPNYDYSASARIARSSVEVSCEADT</sequence>